<dbReference type="EMBL" id="JADKMA010000003">
    <property type="protein sequence ID" value="MBO8190311.1"/>
    <property type="molecule type" value="Genomic_DNA"/>
</dbReference>
<accession>A0ABS3X5F8</accession>
<dbReference type="Proteomes" id="UP001519064">
    <property type="component" value="Unassembled WGS sequence"/>
</dbReference>
<sequence>MSSKQERKTRPETDQEEDVAPSDPEQRSASADSAAEASSKAADVVDAIDEVLDEFDDLTLVELGFQKDELVDPALIDEAIRKKVEGYRQKGGQ</sequence>
<proteinExistence type="predicted"/>
<dbReference type="RefSeq" id="WP_209237207.1">
    <property type="nucleotide sequence ID" value="NZ_JADKMA010000003.1"/>
</dbReference>
<comment type="caution">
    <text evidence="2">The sequence shown here is derived from an EMBL/GenBank/DDBJ whole genome shotgun (WGS) entry which is preliminary data.</text>
</comment>
<keyword evidence="3" id="KW-1185">Reference proteome</keyword>
<feature type="compositionally biased region" description="Low complexity" evidence="1">
    <location>
        <begin position="28"/>
        <end position="41"/>
    </location>
</feature>
<feature type="region of interest" description="Disordered" evidence="1">
    <location>
        <begin position="1"/>
        <end position="41"/>
    </location>
</feature>
<evidence type="ECO:0008006" key="4">
    <source>
        <dbReference type="Google" id="ProtNLM"/>
    </source>
</evidence>
<protein>
    <recommendedName>
        <fullName evidence="4">Prokaryotic ubiquitin-like protein Pup</fullName>
    </recommendedName>
</protein>
<organism evidence="2 3">
    <name type="scientific">Streptomyces oryzae</name>
    <dbReference type="NCBI Taxonomy" id="1434886"/>
    <lineage>
        <taxon>Bacteria</taxon>
        <taxon>Bacillati</taxon>
        <taxon>Actinomycetota</taxon>
        <taxon>Actinomycetes</taxon>
        <taxon>Kitasatosporales</taxon>
        <taxon>Streptomycetaceae</taxon>
        <taxon>Streptomyces</taxon>
    </lineage>
</organism>
<evidence type="ECO:0000313" key="3">
    <source>
        <dbReference type="Proteomes" id="UP001519064"/>
    </source>
</evidence>
<name>A0ABS3X5F8_9ACTN</name>
<evidence type="ECO:0000256" key="1">
    <source>
        <dbReference type="SAM" id="MobiDB-lite"/>
    </source>
</evidence>
<reference evidence="2 3" key="1">
    <citation type="submission" date="2020-11" db="EMBL/GenBank/DDBJ databases">
        <title>Streptomyces spirodelae sp. nov., isolated from duckweed.</title>
        <authorList>
            <person name="Saimee Y."/>
            <person name="Duangmal K."/>
        </authorList>
    </citation>
    <scope>NUCLEOTIDE SEQUENCE [LARGE SCALE GENOMIC DNA]</scope>
    <source>
        <strain evidence="2 3">S16-07</strain>
    </source>
</reference>
<evidence type="ECO:0000313" key="2">
    <source>
        <dbReference type="EMBL" id="MBO8190311.1"/>
    </source>
</evidence>
<feature type="compositionally biased region" description="Basic and acidic residues" evidence="1">
    <location>
        <begin position="1"/>
        <end position="13"/>
    </location>
</feature>
<gene>
    <name evidence="2" type="ORF">ITI46_01055</name>
</gene>